<sequence length="220" mass="24849">MGRPCEGGRLHTPTLPFSLECHVCNGTGLVPAPVTSDETALLAAIIAQPDEDTPRLVYADWLAQHGDERRAEFVRVQCRIAAVARGDVSGDLPALFARERDLWPREVWRWPDEVVWRRGFVDEVVCSPGAWFNYGDEARASHPVARVRLTALLSMDTVTHIVNPAPPPLDSFLIADRWVNFCDDDIDVADPPDTYWKMNCFLNRLLFQRRWPGVTFELPA</sequence>
<reference evidence="1 2" key="1">
    <citation type="submission" date="2018-01" db="EMBL/GenBank/DDBJ databases">
        <title>G. obscuriglobus.</title>
        <authorList>
            <person name="Franke J."/>
            <person name="Blomberg W."/>
            <person name="Selmecki A."/>
        </authorList>
    </citation>
    <scope>NUCLEOTIDE SEQUENCE [LARGE SCALE GENOMIC DNA]</scope>
    <source>
        <strain evidence="1 2">DSM 5831</strain>
    </source>
</reference>
<organism evidence="1 2">
    <name type="scientific">Gemmata obscuriglobus</name>
    <dbReference type="NCBI Taxonomy" id="114"/>
    <lineage>
        <taxon>Bacteria</taxon>
        <taxon>Pseudomonadati</taxon>
        <taxon>Planctomycetota</taxon>
        <taxon>Planctomycetia</taxon>
        <taxon>Gemmatales</taxon>
        <taxon>Gemmataceae</taxon>
        <taxon>Gemmata</taxon>
    </lineage>
</organism>
<evidence type="ECO:0008006" key="3">
    <source>
        <dbReference type="Google" id="ProtNLM"/>
    </source>
</evidence>
<dbReference type="Proteomes" id="UP000245802">
    <property type="component" value="Chromosome"/>
</dbReference>
<proteinExistence type="predicted"/>
<dbReference type="InterPro" id="IPR014338">
    <property type="entry name" value="CHP02996_rpt-companion-dom"/>
</dbReference>
<protein>
    <recommendedName>
        <fullName evidence="3">TIGR02996 domain-containing protein</fullName>
    </recommendedName>
</protein>
<dbReference type="OrthoDB" id="261413at2"/>
<evidence type="ECO:0000313" key="1">
    <source>
        <dbReference type="EMBL" id="AWM42523.1"/>
    </source>
</evidence>
<dbReference type="NCBIfam" id="TIGR02996">
    <property type="entry name" value="rpt_mate_G_obs"/>
    <property type="match status" value="1"/>
</dbReference>
<keyword evidence="2" id="KW-1185">Reference proteome</keyword>
<name>A0A2Z3H902_9BACT</name>
<gene>
    <name evidence="1" type="ORF">C1280_35335</name>
</gene>
<dbReference type="EMBL" id="CP025958">
    <property type="protein sequence ID" value="AWM42523.1"/>
    <property type="molecule type" value="Genomic_DNA"/>
</dbReference>
<accession>A0A2Z3H902</accession>
<dbReference type="AlphaFoldDB" id="A0A2Z3H902"/>
<evidence type="ECO:0000313" key="2">
    <source>
        <dbReference type="Proteomes" id="UP000245802"/>
    </source>
</evidence>
<dbReference type="KEGG" id="gog:C1280_35335"/>